<dbReference type="PROSITE" id="PS51186">
    <property type="entry name" value="GNAT"/>
    <property type="match status" value="1"/>
</dbReference>
<keyword evidence="5" id="KW-1185">Reference proteome</keyword>
<dbReference type="GO" id="GO:0007064">
    <property type="term" value="P:mitotic sister chromatid cohesion"/>
    <property type="evidence" value="ECO:0007669"/>
    <property type="project" value="TreeGrafter"/>
</dbReference>
<organism evidence="4 5">
    <name type="scientific">Clostridium estertheticum subsp. estertheticum</name>
    <dbReference type="NCBI Taxonomy" id="1552"/>
    <lineage>
        <taxon>Bacteria</taxon>
        <taxon>Bacillati</taxon>
        <taxon>Bacillota</taxon>
        <taxon>Clostridia</taxon>
        <taxon>Eubacteriales</taxon>
        <taxon>Clostridiaceae</taxon>
        <taxon>Clostridium</taxon>
    </lineage>
</organism>
<dbReference type="Pfam" id="PF00583">
    <property type="entry name" value="Acetyltransf_1"/>
    <property type="match status" value="1"/>
</dbReference>
<evidence type="ECO:0000313" key="5">
    <source>
        <dbReference type="Proteomes" id="UP000182569"/>
    </source>
</evidence>
<dbReference type="PANTHER" id="PTHR42919">
    <property type="entry name" value="N-ALPHA-ACETYLTRANSFERASE"/>
    <property type="match status" value="1"/>
</dbReference>
<dbReference type="GO" id="GO:0016747">
    <property type="term" value="F:acyltransferase activity, transferring groups other than amino-acyl groups"/>
    <property type="evidence" value="ECO:0007669"/>
    <property type="project" value="InterPro"/>
</dbReference>
<feature type="domain" description="N-acetyltransferase" evidence="3">
    <location>
        <begin position="152"/>
        <end position="292"/>
    </location>
</feature>
<dbReference type="Proteomes" id="UP000182569">
    <property type="component" value="Chromosome"/>
</dbReference>
<proteinExistence type="predicted"/>
<accession>A0A1J0GHQ2</accession>
<dbReference type="PANTHER" id="PTHR42919:SF8">
    <property type="entry name" value="N-ALPHA-ACETYLTRANSFERASE 50"/>
    <property type="match status" value="1"/>
</dbReference>
<evidence type="ECO:0000259" key="3">
    <source>
        <dbReference type="PROSITE" id="PS51186"/>
    </source>
</evidence>
<dbReference type="KEGG" id="ceu:A7L45_12825"/>
<dbReference type="GO" id="GO:0031415">
    <property type="term" value="C:NatA complex"/>
    <property type="evidence" value="ECO:0007669"/>
    <property type="project" value="TreeGrafter"/>
</dbReference>
<dbReference type="Gene3D" id="3.40.630.30">
    <property type="match status" value="1"/>
</dbReference>
<dbReference type="OrthoDB" id="1910906at2"/>
<evidence type="ECO:0000256" key="2">
    <source>
        <dbReference type="ARBA" id="ARBA00023315"/>
    </source>
</evidence>
<keyword evidence="1" id="KW-0808">Transferase</keyword>
<dbReference type="EMBL" id="CP015756">
    <property type="protein sequence ID" value="APC40890.1"/>
    <property type="molecule type" value="Genomic_DNA"/>
</dbReference>
<dbReference type="InterPro" id="IPR051556">
    <property type="entry name" value="N-term/lysine_N-AcTrnsfr"/>
</dbReference>
<dbReference type="RefSeq" id="WP_071613182.1">
    <property type="nucleotide sequence ID" value="NZ_CP015756.1"/>
</dbReference>
<dbReference type="SUPFAM" id="SSF55729">
    <property type="entry name" value="Acyl-CoA N-acyltransferases (Nat)"/>
    <property type="match status" value="1"/>
</dbReference>
<name>A0A1J0GHQ2_9CLOT</name>
<reference evidence="5" key="1">
    <citation type="journal article" date="2016" name="Front. Microbiol.">
        <title>Complete Genome Sequence of Clostridium estertheticum DSM 8809, a Microbe Identified in Spoiled Vacuum Packed Beef.</title>
        <authorList>
            <person name="Yu Z."/>
            <person name="Gunn L."/>
            <person name="Brennan E."/>
            <person name="Reid R."/>
            <person name="Wall P.G."/>
            <person name="Gaora O.P."/>
            <person name="Hurley D."/>
            <person name="Bolton D."/>
            <person name="Fanning S."/>
        </authorList>
    </citation>
    <scope>NUCLEOTIDE SEQUENCE [LARGE SCALE GENOMIC DNA]</scope>
    <source>
        <strain evidence="5">DSM 8809</strain>
    </source>
</reference>
<protein>
    <recommendedName>
        <fullName evidence="3">N-acetyltransferase domain-containing protein</fullName>
    </recommendedName>
</protein>
<dbReference type="STRING" id="1552.A7L45_12825"/>
<sequence>MYKSIGLTLKNIDNFREINKFNTNFSLSNKDFFALYDNSNIIQKLFMRKNVNLLIEDNNYIGYIWFEKQNKYHSCINSMNVIKNGDLIYFYKNLIGSVINNSLLTYECEDNKVSIDILSKLGFSRTKGFRELEKQCSEHFNTFVTSEITFSIVKRNKDEKLRCLLQNEIFKNDDRIPIDIEDIYYDEEQDYYFDKGAIFIKCNNEPIGYGQIIVEEKSSIIVNFGIIGKYRSLGYGKVLLEYLLNIAMDNNFSKVSLRVDADNIVAFNLYSSIGFRIKKEFYTWQKLKLKNTKVDR</sequence>
<evidence type="ECO:0000313" key="4">
    <source>
        <dbReference type="EMBL" id="APC40890.1"/>
    </source>
</evidence>
<evidence type="ECO:0000256" key="1">
    <source>
        <dbReference type="ARBA" id="ARBA00022679"/>
    </source>
</evidence>
<dbReference type="InterPro" id="IPR016181">
    <property type="entry name" value="Acyl_CoA_acyltransferase"/>
</dbReference>
<dbReference type="InterPro" id="IPR000182">
    <property type="entry name" value="GNAT_dom"/>
</dbReference>
<keyword evidence="2" id="KW-0012">Acyltransferase</keyword>
<gene>
    <name evidence="4" type="ORF">A7L45_12825</name>
</gene>
<dbReference type="AlphaFoldDB" id="A0A1J0GHQ2"/>
<dbReference type="CDD" id="cd04301">
    <property type="entry name" value="NAT_SF"/>
    <property type="match status" value="1"/>
</dbReference>